<dbReference type="OrthoDB" id="2015542at2759"/>
<dbReference type="GO" id="GO:0044689">
    <property type="term" value="F:7,8-didemethyl-8-hydroxy-5-deazariboflavin synthase activity"/>
    <property type="evidence" value="ECO:0007669"/>
    <property type="project" value="TreeGrafter"/>
</dbReference>
<keyword evidence="4" id="KW-1185">Reference proteome</keyword>
<reference evidence="3 4" key="1">
    <citation type="journal article" date="2013" name="BMC Genomics">
        <title>Reconstruction of the lipid metabolism for the microalga Monoraphidium neglectum from its genome sequence reveals characteristics suitable for biofuel production.</title>
        <authorList>
            <person name="Bogen C."/>
            <person name="Al-Dilaimi A."/>
            <person name="Albersmeier A."/>
            <person name="Wichmann J."/>
            <person name="Grundmann M."/>
            <person name="Rupp O."/>
            <person name="Lauersen K.J."/>
            <person name="Blifernez-Klassen O."/>
            <person name="Kalinowski J."/>
            <person name="Goesmann A."/>
            <person name="Mussgnug J.H."/>
            <person name="Kruse O."/>
        </authorList>
    </citation>
    <scope>NUCLEOTIDE SEQUENCE [LARGE SCALE GENOMIC DNA]</scope>
    <source>
        <strain evidence="3 4">SAG 48.87</strain>
    </source>
</reference>
<keyword evidence="2" id="KW-0408">Iron</keyword>
<dbReference type="PANTHER" id="PTHR43076">
    <property type="entry name" value="FO SYNTHASE (COFH)"/>
    <property type="match status" value="1"/>
</dbReference>
<evidence type="ECO:0000313" key="4">
    <source>
        <dbReference type="Proteomes" id="UP000054498"/>
    </source>
</evidence>
<dbReference type="RefSeq" id="XP_013892487.1">
    <property type="nucleotide sequence ID" value="XM_014037033.1"/>
</dbReference>
<dbReference type="GeneID" id="25732064"/>
<keyword evidence="2" id="KW-0411">Iron-sulfur</keyword>
<dbReference type="GO" id="GO:0051539">
    <property type="term" value="F:4 iron, 4 sulfur cluster binding"/>
    <property type="evidence" value="ECO:0007669"/>
    <property type="project" value="UniProtKB-KW"/>
</dbReference>
<dbReference type="Proteomes" id="UP000054498">
    <property type="component" value="Unassembled WGS sequence"/>
</dbReference>
<evidence type="ECO:0000256" key="1">
    <source>
        <dbReference type="ARBA" id="ARBA00001966"/>
    </source>
</evidence>
<dbReference type="InterPro" id="IPR034405">
    <property type="entry name" value="F420"/>
</dbReference>
<accession>A0A0D2J056</accession>
<name>A0A0D2J056_9CHLO</name>
<sequence>MFGHVEDSPRRWASHLLSIRDAAAAANAAAATSDGDGVGRGGHRRRGRITEFVPLPFVHMQAPVYLKGGARRGPTLRECVLLHAVARLALHPHVTNIQASW</sequence>
<protein>
    <submittedName>
        <fullName evidence="3">Uncharacterized protein</fullName>
    </submittedName>
</protein>
<comment type="cofactor">
    <cofactor evidence="1">
        <name>[4Fe-4S] cluster</name>
        <dbReference type="ChEBI" id="CHEBI:49883"/>
    </cofactor>
</comment>
<organism evidence="3 4">
    <name type="scientific">Monoraphidium neglectum</name>
    <dbReference type="NCBI Taxonomy" id="145388"/>
    <lineage>
        <taxon>Eukaryota</taxon>
        <taxon>Viridiplantae</taxon>
        <taxon>Chlorophyta</taxon>
        <taxon>core chlorophytes</taxon>
        <taxon>Chlorophyceae</taxon>
        <taxon>CS clade</taxon>
        <taxon>Sphaeropleales</taxon>
        <taxon>Selenastraceae</taxon>
        <taxon>Monoraphidium</taxon>
    </lineage>
</organism>
<keyword evidence="2" id="KW-0004">4Fe-4S</keyword>
<proteinExistence type="predicted"/>
<gene>
    <name evidence="3" type="ORF">MNEG_14496</name>
</gene>
<dbReference type="STRING" id="145388.A0A0D2J056"/>
<evidence type="ECO:0000313" key="3">
    <source>
        <dbReference type="EMBL" id="KIY93467.1"/>
    </source>
</evidence>
<dbReference type="KEGG" id="mng:MNEG_14496"/>
<dbReference type="EMBL" id="KK104751">
    <property type="protein sequence ID" value="KIY93467.1"/>
    <property type="molecule type" value="Genomic_DNA"/>
</dbReference>
<dbReference type="PANTHER" id="PTHR43076:SF1">
    <property type="entry name" value="LIPOYL SYNTHASE 2"/>
    <property type="match status" value="1"/>
</dbReference>
<dbReference type="AlphaFoldDB" id="A0A0D2J056"/>
<evidence type="ECO:0000256" key="2">
    <source>
        <dbReference type="ARBA" id="ARBA00022485"/>
    </source>
</evidence>
<keyword evidence="2" id="KW-0479">Metal-binding</keyword>